<name>A0A9E6XYF3_9ACTN</name>
<comment type="similarity">
    <text evidence="2">Belongs to the selenium-binding protein family.</text>
</comment>
<dbReference type="Pfam" id="PF05694">
    <property type="entry name" value="SBP56"/>
    <property type="match status" value="1"/>
</dbReference>
<protein>
    <recommendedName>
        <fullName evidence="4">Methanethiol oxidase</fullName>
        <ecNumber evidence="3">1.8.3.4</ecNumber>
    </recommendedName>
</protein>
<comment type="pathway">
    <text evidence="1">Organosulfur degradation.</text>
</comment>
<dbReference type="RefSeq" id="WP_259310936.1">
    <property type="nucleotide sequence ID" value="NZ_CP087164.1"/>
</dbReference>
<evidence type="ECO:0000256" key="3">
    <source>
        <dbReference type="ARBA" id="ARBA00012510"/>
    </source>
</evidence>
<comment type="catalytic activity">
    <reaction evidence="5">
        <text>methanethiol + O2 + H2O = hydrogen sulfide + formaldehyde + H2O2 + H(+)</text>
        <dbReference type="Rhea" id="RHEA:11812"/>
        <dbReference type="ChEBI" id="CHEBI:15377"/>
        <dbReference type="ChEBI" id="CHEBI:15378"/>
        <dbReference type="ChEBI" id="CHEBI:15379"/>
        <dbReference type="ChEBI" id="CHEBI:16007"/>
        <dbReference type="ChEBI" id="CHEBI:16240"/>
        <dbReference type="ChEBI" id="CHEBI:16842"/>
        <dbReference type="ChEBI" id="CHEBI:29919"/>
        <dbReference type="EC" id="1.8.3.4"/>
    </reaction>
</comment>
<dbReference type="GO" id="GO:0018549">
    <property type="term" value="F:methanethiol oxidase activity"/>
    <property type="evidence" value="ECO:0007669"/>
    <property type="project" value="UniProtKB-EC"/>
</dbReference>
<dbReference type="Proteomes" id="UP001162834">
    <property type="component" value="Chromosome"/>
</dbReference>
<dbReference type="EC" id="1.8.3.4" evidence="3"/>
<dbReference type="SUPFAM" id="SSF75011">
    <property type="entry name" value="3-carboxy-cis,cis-mucoante lactonizing enzyme"/>
    <property type="match status" value="1"/>
</dbReference>
<dbReference type="GO" id="GO:0008430">
    <property type="term" value="F:selenium binding"/>
    <property type="evidence" value="ECO:0007669"/>
    <property type="project" value="InterPro"/>
</dbReference>
<dbReference type="InterPro" id="IPR008826">
    <property type="entry name" value="Se-bd"/>
</dbReference>
<dbReference type="Gene3D" id="2.130.10.10">
    <property type="entry name" value="YVTN repeat-like/Quinoprotein amine dehydrogenase"/>
    <property type="match status" value="1"/>
</dbReference>
<dbReference type="AlphaFoldDB" id="A0A9E6XYF3"/>
<evidence type="ECO:0000256" key="4">
    <source>
        <dbReference type="ARBA" id="ARBA00015601"/>
    </source>
</evidence>
<keyword evidence="6" id="KW-0560">Oxidoreductase</keyword>
<keyword evidence="7" id="KW-1185">Reference proteome</keyword>
<organism evidence="6 7">
    <name type="scientific">Capillimicrobium parvum</name>
    <dbReference type="NCBI Taxonomy" id="2884022"/>
    <lineage>
        <taxon>Bacteria</taxon>
        <taxon>Bacillati</taxon>
        <taxon>Actinomycetota</taxon>
        <taxon>Thermoleophilia</taxon>
        <taxon>Solirubrobacterales</taxon>
        <taxon>Capillimicrobiaceae</taxon>
        <taxon>Capillimicrobium</taxon>
    </lineage>
</organism>
<evidence type="ECO:0000256" key="2">
    <source>
        <dbReference type="ARBA" id="ARBA00005606"/>
    </source>
</evidence>
<proteinExistence type="inferred from homology"/>
<reference evidence="6" key="1">
    <citation type="journal article" date="2022" name="Int. J. Syst. Evol. Microbiol.">
        <title>Pseudomonas aegrilactucae sp. nov. and Pseudomonas morbosilactucae sp. nov., pathogens causing bacterial rot of lettuce in Japan.</title>
        <authorList>
            <person name="Sawada H."/>
            <person name="Fujikawa T."/>
            <person name="Satou M."/>
        </authorList>
    </citation>
    <scope>NUCLEOTIDE SEQUENCE</scope>
    <source>
        <strain evidence="6">0166_1</strain>
    </source>
</reference>
<dbReference type="InterPro" id="IPR015943">
    <property type="entry name" value="WD40/YVTN_repeat-like_dom_sf"/>
</dbReference>
<dbReference type="PANTHER" id="PTHR23300">
    <property type="entry name" value="METHANETHIOL OXIDASE"/>
    <property type="match status" value="1"/>
</dbReference>
<dbReference type="EMBL" id="CP087164">
    <property type="protein sequence ID" value="UGS36872.1"/>
    <property type="molecule type" value="Genomic_DNA"/>
</dbReference>
<evidence type="ECO:0000313" key="6">
    <source>
        <dbReference type="EMBL" id="UGS36872.1"/>
    </source>
</evidence>
<sequence length="464" mass="50742">MALLKPDPTFHASPGEAAAAPPETLGYVVTLNTGTNGDKAPDALCVVDLDPSSSSYGTVVGRLDMPEIGDELHHFGWNACSSALCPWAAHPHVERRYLLIPGLRSSRLHVVDVKGDPRQPKLEKVVEADEIARKAGYSRPHTIHCGPDGIYVSALGAPDGDGPGGIFLLDHENFSVKSAWEQDRGPQELAYDFWWHIAYDTIVTSEWGTPNMVEDGLIGELLLGNKYGHQLHVWDWKKRKHVQAVDLGAEHQMVLELRPAHNPRNAYGFVGVVTSTADLSASVFLWRRADDGTVSAKKVISIPAEPAEADQLPPLLQPFGAVPPLVTDIALSVDDSALFVSCWGTGEIKRYDVTDPDNPRETGSVRLGGIVERTAHPAAGALKGGPQMVEVSRDGKRIYLTNSLYAAWDEQFYPEGIDGWMVKLDAEGDFRLDPDFFLEFHGERPHQVRLEGGDASSDSYCFPD</sequence>
<dbReference type="KEGG" id="sbae:DSM104329_03283"/>
<accession>A0A9E6XYF3</accession>
<evidence type="ECO:0000256" key="1">
    <source>
        <dbReference type="ARBA" id="ARBA00005177"/>
    </source>
</evidence>
<gene>
    <name evidence="6" type="primary">mtoX</name>
    <name evidence="6" type="ORF">DSM104329_03283</name>
</gene>
<evidence type="ECO:0000313" key="7">
    <source>
        <dbReference type="Proteomes" id="UP001162834"/>
    </source>
</evidence>
<dbReference type="PANTHER" id="PTHR23300:SF0">
    <property type="entry name" value="METHANETHIOL OXIDASE"/>
    <property type="match status" value="1"/>
</dbReference>
<evidence type="ECO:0000256" key="5">
    <source>
        <dbReference type="ARBA" id="ARBA00047539"/>
    </source>
</evidence>